<organism evidence="1 2">
    <name type="scientific">Paraclostridium bifermentans ATCC 638 = DSM 14991</name>
    <dbReference type="NCBI Taxonomy" id="1233171"/>
    <lineage>
        <taxon>Bacteria</taxon>
        <taxon>Bacillati</taxon>
        <taxon>Bacillota</taxon>
        <taxon>Clostridia</taxon>
        <taxon>Peptostreptococcales</taxon>
        <taxon>Peptostreptococcaceae</taxon>
        <taxon>Paraclostridium</taxon>
    </lineage>
</organism>
<dbReference type="AlphaFoldDB" id="T4VGN8"/>
<name>T4VGN8_PARBF</name>
<evidence type="ECO:0008006" key="3">
    <source>
        <dbReference type="Google" id="ProtNLM"/>
    </source>
</evidence>
<comment type="caution">
    <text evidence="1">The sequence shown here is derived from an EMBL/GenBank/DDBJ whole genome shotgun (WGS) entry which is preliminary data.</text>
</comment>
<accession>T4VGN8</accession>
<protein>
    <recommendedName>
        <fullName evidence="3">Endonuclease IV</fullName>
    </recommendedName>
</protein>
<evidence type="ECO:0000313" key="1">
    <source>
        <dbReference type="EMBL" id="EQK42884.1"/>
    </source>
</evidence>
<reference evidence="1 2" key="1">
    <citation type="submission" date="2013-06" db="EMBL/GenBank/DDBJ databases">
        <authorList>
            <person name="Walk S."/>
            <person name="Aronoff D."/>
            <person name="Young V.Y."/>
            <person name="Marsh J."/>
            <person name="Harrison L."/>
            <person name="Daugherty S.C."/>
            <person name="Shefchek K.A."/>
            <person name="Hine E.E."/>
            <person name="Tallon L.J."/>
            <person name="Sadzewicz L.K."/>
            <person name="Rasko D.A."/>
        </authorList>
    </citation>
    <scope>NUCLEOTIDE SEQUENCE [LARGE SCALE GENOMIC DNA]</scope>
    <source>
        <strain evidence="1 2">ATCC 638</strain>
    </source>
</reference>
<evidence type="ECO:0000313" key="2">
    <source>
        <dbReference type="Proteomes" id="UP000015688"/>
    </source>
</evidence>
<dbReference type="EMBL" id="AVNC01000015">
    <property type="protein sequence ID" value="EQK42884.1"/>
    <property type="molecule type" value="Genomic_DNA"/>
</dbReference>
<dbReference type="Proteomes" id="UP000015688">
    <property type="component" value="Unassembled WGS sequence"/>
</dbReference>
<dbReference type="PATRIC" id="fig|1233171.3.peg.1719"/>
<proteinExistence type="predicted"/>
<gene>
    <name evidence="1" type="ORF">C672_1828</name>
</gene>
<sequence>MHNNNGKVDEHNGLDKGSIEISRVLENLEEHSPNAIWCLETCESDMESSYLILEKFINL</sequence>